<dbReference type="RefSeq" id="WP_408147549.1">
    <property type="nucleotide sequence ID" value="NZ_JAQQCL010000026.1"/>
</dbReference>
<name>A0ABW9ELZ2_9BURK</name>
<dbReference type="EMBL" id="JAQQCL010000026">
    <property type="protein sequence ID" value="MFM0720126.1"/>
    <property type="molecule type" value="Genomic_DNA"/>
</dbReference>
<proteinExistence type="predicted"/>
<reference evidence="1 2" key="1">
    <citation type="journal article" date="2024" name="Chem. Sci.">
        <title>Discovery of megapolipeptins by genome mining of a Burkholderiales bacteria collection.</title>
        <authorList>
            <person name="Paulo B.S."/>
            <person name="Recchia M.J.J."/>
            <person name="Lee S."/>
            <person name="Fergusson C.H."/>
            <person name="Romanowski S.B."/>
            <person name="Hernandez A."/>
            <person name="Krull N."/>
            <person name="Liu D.Y."/>
            <person name="Cavanagh H."/>
            <person name="Bos A."/>
            <person name="Gray C.A."/>
            <person name="Murphy B.T."/>
            <person name="Linington R.G."/>
            <person name="Eustaquio A.S."/>
        </authorList>
    </citation>
    <scope>NUCLEOTIDE SEQUENCE [LARGE SCALE GENOMIC DNA]</scope>
    <source>
        <strain evidence="1 2">RL17-350-BIC-E</strain>
    </source>
</reference>
<dbReference type="Proteomes" id="UP001629392">
    <property type="component" value="Unassembled WGS sequence"/>
</dbReference>
<evidence type="ECO:0000313" key="1">
    <source>
        <dbReference type="EMBL" id="MFM0720126.1"/>
    </source>
</evidence>
<gene>
    <name evidence="1" type="ORF">PQQ73_27785</name>
</gene>
<keyword evidence="2" id="KW-1185">Reference proteome</keyword>
<comment type="caution">
    <text evidence="1">The sequence shown here is derived from an EMBL/GenBank/DDBJ whole genome shotgun (WGS) entry which is preliminary data.</text>
</comment>
<evidence type="ECO:0000313" key="2">
    <source>
        <dbReference type="Proteomes" id="UP001629392"/>
    </source>
</evidence>
<protein>
    <submittedName>
        <fullName evidence="1">Uncharacterized protein</fullName>
    </submittedName>
</protein>
<accession>A0ABW9ELZ2</accession>
<organism evidence="1 2">
    <name type="scientific">Paraburkholderia strydomiana</name>
    <dbReference type="NCBI Taxonomy" id="1245417"/>
    <lineage>
        <taxon>Bacteria</taxon>
        <taxon>Pseudomonadati</taxon>
        <taxon>Pseudomonadota</taxon>
        <taxon>Betaproteobacteria</taxon>
        <taxon>Burkholderiales</taxon>
        <taxon>Burkholderiaceae</taxon>
        <taxon>Paraburkholderia</taxon>
    </lineage>
</organism>
<sequence>MKNLIVTIATGLAFTGQWVPLVAAAQASQTKEASSAAAPNVAEFDRQLAHVQELMKSMQAQMALIRKTQDTQERQRLLQQHRATMQSAMTAMHRLWGPGMMGGRGMTGGGGMMGGGWGRMGDYYSNLTPEQVRRRQYMTDQYLDMQQQMMNNMMWNQQYWMGPPAPTK</sequence>